<evidence type="ECO:0000313" key="1">
    <source>
        <dbReference type="EMBL" id="SFH82266.1"/>
    </source>
</evidence>
<dbReference type="SUPFAM" id="SSF53448">
    <property type="entry name" value="Nucleotide-diphospho-sugar transferases"/>
    <property type="match status" value="1"/>
</dbReference>
<proteinExistence type="predicted"/>
<dbReference type="EMBL" id="FOQH01000002">
    <property type="protein sequence ID" value="SFH82266.1"/>
    <property type="molecule type" value="Genomic_DNA"/>
</dbReference>
<name>A0A1I3D6F3_9RHOB</name>
<accession>A0A1I3D6F3</accession>
<dbReference type="STRING" id="1114924.SAMN05216258_102412"/>
<gene>
    <name evidence="1" type="ORF">SAMN05216258_102412</name>
</gene>
<sequence>MTLVMTILARDEGDILRENLLFHLDAGVDHVIVTDNLSVDETPDIIDEFARQGVVTPLRETGDDFRQGEWVTRMARMAAARFRADWVINSDADEFWIPRAGGSLAQALGALPFWRSTAQGWHADFVCIEDPALPFHERMLWRKRVTTIPHDIPAPPKYAHRGARRITVVDGAHAVHGGRPGRVAENVLDILHFTLRSRERYMRKIRRGGEAFLRNPDLPETVGFTWRRQYRELLETNSLRFVEENLYDPAGAEAAAEAGTLVRDLRVRDRLRRLLAR</sequence>
<dbReference type="GO" id="GO:0016740">
    <property type="term" value="F:transferase activity"/>
    <property type="evidence" value="ECO:0007669"/>
    <property type="project" value="UniProtKB-KW"/>
</dbReference>
<keyword evidence="1" id="KW-0808">Transferase</keyword>
<dbReference type="Pfam" id="PF13704">
    <property type="entry name" value="Glyco_tranf_2_4"/>
    <property type="match status" value="1"/>
</dbReference>
<dbReference type="RefSeq" id="WP_092858441.1">
    <property type="nucleotide sequence ID" value="NZ_FOQH01000002.1"/>
</dbReference>
<keyword evidence="2" id="KW-1185">Reference proteome</keyword>
<organism evidence="1 2">
    <name type="scientific">Albimonas pacifica</name>
    <dbReference type="NCBI Taxonomy" id="1114924"/>
    <lineage>
        <taxon>Bacteria</taxon>
        <taxon>Pseudomonadati</taxon>
        <taxon>Pseudomonadota</taxon>
        <taxon>Alphaproteobacteria</taxon>
        <taxon>Rhodobacterales</taxon>
        <taxon>Paracoccaceae</taxon>
        <taxon>Albimonas</taxon>
    </lineage>
</organism>
<dbReference type="Proteomes" id="UP000199377">
    <property type="component" value="Unassembled WGS sequence"/>
</dbReference>
<dbReference type="InterPro" id="IPR029044">
    <property type="entry name" value="Nucleotide-diphossugar_trans"/>
</dbReference>
<reference evidence="1 2" key="1">
    <citation type="submission" date="2016-10" db="EMBL/GenBank/DDBJ databases">
        <authorList>
            <person name="de Groot N.N."/>
        </authorList>
    </citation>
    <scope>NUCLEOTIDE SEQUENCE [LARGE SCALE GENOMIC DNA]</scope>
    <source>
        <strain evidence="1 2">CGMCC 1.11030</strain>
    </source>
</reference>
<dbReference type="AlphaFoldDB" id="A0A1I3D6F3"/>
<protein>
    <submittedName>
        <fullName evidence="1">Glycosyl transferase family 2</fullName>
    </submittedName>
</protein>
<evidence type="ECO:0000313" key="2">
    <source>
        <dbReference type="Proteomes" id="UP000199377"/>
    </source>
</evidence>
<dbReference type="Gene3D" id="3.90.550.10">
    <property type="entry name" value="Spore Coat Polysaccharide Biosynthesis Protein SpsA, Chain A"/>
    <property type="match status" value="1"/>
</dbReference>
<dbReference type="OrthoDB" id="565316at2"/>